<dbReference type="EMBL" id="QJKJ01007462">
    <property type="protein sequence ID" value="RDX83084.1"/>
    <property type="molecule type" value="Genomic_DNA"/>
</dbReference>
<dbReference type="Proteomes" id="UP000257109">
    <property type="component" value="Unassembled WGS sequence"/>
</dbReference>
<proteinExistence type="predicted"/>
<sequence length="76" mass="8201">MGKPEGEAPAALKGGGLASIHRREEREGVKMLHLLTLHVDDSTLVSWQEEDGLSDRRSPLELHPTVGESEVGHPPG</sequence>
<organism evidence="2 3">
    <name type="scientific">Mucuna pruriens</name>
    <name type="common">Velvet bean</name>
    <name type="synonym">Dolichos pruriens</name>
    <dbReference type="NCBI Taxonomy" id="157652"/>
    <lineage>
        <taxon>Eukaryota</taxon>
        <taxon>Viridiplantae</taxon>
        <taxon>Streptophyta</taxon>
        <taxon>Embryophyta</taxon>
        <taxon>Tracheophyta</taxon>
        <taxon>Spermatophyta</taxon>
        <taxon>Magnoliopsida</taxon>
        <taxon>eudicotyledons</taxon>
        <taxon>Gunneridae</taxon>
        <taxon>Pentapetalae</taxon>
        <taxon>rosids</taxon>
        <taxon>fabids</taxon>
        <taxon>Fabales</taxon>
        <taxon>Fabaceae</taxon>
        <taxon>Papilionoideae</taxon>
        <taxon>50 kb inversion clade</taxon>
        <taxon>NPAAA clade</taxon>
        <taxon>indigoferoid/millettioid clade</taxon>
        <taxon>Phaseoleae</taxon>
        <taxon>Mucuna</taxon>
    </lineage>
</organism>
<feature type="non-terminal residue" evidence="2">
    <location>
        <position position="1"/>
    </location>
</feature>
<gene>
    <name evidence="2" type="ORF">CR513_36049</name>
</gene>
<protein>
    <submittedName>
        <fullName evidence="2">Uncharacterized protein</fullName>
    </submittedName>
</protein>
<evidence type="ECO:0000313" key="2">
    <source>
        <dbReference type="EMBL" id="RDX83084.1"/>
    </source>
</evidence>
<keyword evidence="3" id="KW-1185">Reference proteome</keyword>
<name>A0A371FXM5_MUCPR</name>
<accession>A0A371FXM5</accession>
<feature type="region of interest" description="Disordered" evidence="1">
    <location>
        <begin position="1"/>
        <end position="20"/>
    </location>
</feature>
<reference evidence="2" key="1">
    <citation type="submission" date="2018-05" db="EMBL/GenBank/DDBJ databases">
        <title>Draft genome of Mucuna pruriens seed.</title>
        <authorList>
            <person name="Nnadi N.E."/>
            <person name="Vos R."/>
            <person name="Hasami M.H."/>
            <person name="Devisetty U.K."/>
            <person name="Aguiy J.C."/>
        </authorList>
    </citation>
    <scope>NUCLEOTIDE SEQUENCE [LARGE SCALE GENOMIC DNA]</scope>
    <source>
        <strain evidence="2">JCA_2017</strain>
    </source>
</reference>
<feature type="region of interest" description="Disordered" evidence="1">
    <location>
        <begin position="50"/>
        <end position="76"/>
    </location>
</feature>
<evidence type="ECO:0000313" key="3">
    <source>
        <dbReference type="Proteomes" id="UP000257109"/>
    </source>
</evidence>
<evidence type="ECO:0000256" key="1">
    <source>
        <dbReference type="SAM" id="MobiDB-lite"/>
    </source>
</evidence>
<comment type="caution">
    <text evidence="2">The sequence shown here is derived from an EMBL/GenBank/DDBJ whole genome shotgun (WGS) entry which is preliminary data.</text>
</comment>
<dbReference type="AlphaFoldDB" id="A0A371FXM5"/>